<reference evidence="1" key="1">
    <citation type="submission" date="2018-05" db="EMBL/GenBank/DDBJ databases">
        <authorList>
            <person name="Lanie J.A."/>
            <person name="Ng W.-L."/>
            <person name="Kazmierczak K.M."/>
            <person name="Andrzejewski T.M."/>
            <person name="Davidsen T.M."/>
            <person name="Wayne K.J."/>
            <person name="Tettelin H."/>
            <person name="Glass J.I."/>
            <person name="Rusch D."/>
            <person name="Podicherti R."/>
            <person name="Tsui H.-C.T."/>
            <person name="Winkler M.E."/>
        </authorList>
    </citation>
    <scope>NUCLEOTIDE SEQUENCE</scope>
</reference>
<feature type="non-terminal residue" evidence="1">
    <location>
        <position position="326"/>
    </location>
</feature>
<protein>
    <submittedName>
        <fullName evidence="1">Uncharacterized protein</fullName>
    </submittedName>
</protein>
<dbReference type="AlphaFoldDB" id="A0A382KGQ2"/>
<organism evidence="1">
    <name type="scientific">marine metagenome</name>
    <dbReference type="NCBI Taxonomy" id="408172"/>
    <lineage>
        <taxon>unclassified sequences</taxon>
        <taxon>metagenomes</taxon>
        <taxon>ecological metagenomes</taxon>
    </lineage>
</organism>
<proteinExistence type="predicted"/>
<name>A0A382KGQ2_9ZZZZ</name>
<sequence>VYKYSKDISWLKLLQYLILLSILSPVSAKNVAGIQITGGYGPVVATHGYFNSTTVVTIEIELSDPYDDGGAEDLTNTYIYLKMGTNNDDSQLAYHQYNVKQGSATILNSAGGTIDGRTDPSGTDPDGDPDYFKFEITQADIEKNFPSIDLDDEPTWLDFVVVFEGFDSNTDSNIDSLYVDWVVGAATEISLFWDTEIPTFSWAANDFSSYQWCDVDGHSDVHHTYYYKSEVFTYEISEPLTSGNISVNGYNHSTNNDLNGNDDTDPLSGDYLVGETELTLDLTGDFDLDDGDYYKLIFTGTDIAGNVRADIGACIEDPDIDHPEID</sequence>
<accession>A0A382KGQ2</accession>
<dbReference type="EMBL" id="UINC01080610">
    <property type="protein sequence ID" value="SVC23700.1"/>
    <property type="molecule type" value="Genomic_DNA"/>
</dbReference>
<gene>
    <name evidence="1" type="ORF">METZ01_LOCUS276554</name>
</gene>
<feature type="non-terminal residue" evidence="1">
    <location>
        <position position="1"/>
    </location>
</feature>
<evidence type="ECO:0000313" key="1">
    <source>
        <dbReference type="EMBL" id="SVC23700.1"/>
    </source>
</evidence>